<feature type="non-terminal residue" evidence="1">
    <location>
        <position position="1"/>
    </location>
</feature>
<dbReference type="AlphaFoldDB" id="A0A1V9Y413"/>
<name>A0A1V9Y413_9STRA</name>
<comment type="caution">
    <text evidence="1">The sequence shown here is derived from an EMBL/GenBank/DDBJ whole genome shotgun (WGS) entry which is preliminary data.</text>
</comment>
<evidence type="ECO:0000313" key="1">
    <source>
        <dbReference type="EMBL" id="OQR80460.1"/>
    </source>
</evidence>
<dbReference type="EMBL" id="JNBS01005275">
    <property type="protein sequence ID" value="OQR80460.1"/>
    <property type="molecule type" value="Genomic_DNA"/>
</dbReference>
<protein>
    <recommendedName>
        <fullName evidence="3">Ubiquitinyl hydrolase 1</fullName>
    </recommendedName>
</protein>
<reference evidence="1 2" key="1">
    <citation type="journal article" date="2014" name="Genome Biol. Evol.">
        <title>The secreted proteins of Achlya hypogyna and Thraustotheca clavata identify the ancestral oomycete secretome and reveal gene acquisitions by horizontal gene transfer.</title>
        <authorList>
            <person name="Misner I."/>
            <person name="Blouin N."/>
            <person name="Leonard G."/>
            <person name="Richards T.A."/>
            <person name="Lane C.E."/>
        </authorList>
    </citation>
    <scope>NUCLEOTIDE SEQUENCE [LARGE SCALE GENOMIC DNA]</scope>
    <source>
        <strain evidence="1 2">ATCC 34112</strain>
    </source>
</reference>
<organism evidence="1 2">
    <name type="scientific">Thraustotheca clavata</name>
    <dbReference type="NCBI Taxonomy" id="74557"/>
    <lineage>
        <taxon>Eukaryota</taxon>
        <taxon>Sar</taxon>
        <taxon>Stramenopiles</taxon>
        <taxon>Oomycota</taxon>
        <taxon>Saprolegniomycetes</taxon>
        <taxon>Saprolegniales</taxon>
        <taxon>Achlyaceae</taxon>
        <taxon>Thraustotheca</taxon>
    </lineage>
</organism>
<accession>A0A1V9Y413</accession>
<dbReference type="InterPro" id="IPR029071">
    <property type="entry name" value="Ubiquitin-like_domsf"/>
</dbReference>
<dbReference type="Proteomes" id="UP000243217">
    <property type="component" value="Unassembled WGS sequence"/>
</dbReference>
<dbReference type="OrthoDB" id="289038at2759"/>
<feature type="non-terminal residue" evidence="1">
    <location>
        <position position="591"/>
    </location>
</feature>
<dbReference type="STRING" id="74557.A0A1V9Y413"/>
<keyword evidence="2" id="KW-1185">Reference proteome</keyword>
<evidence type="ECO:0000313" key="2">
    <source>
        <dbReference type="Proteomes" id="UP000243217"/>
    </source>
</evidence>
<gene>
    <name evidence="1" type="ORF">THRCLA_12056</name>
</gene>
<dbReference type="SUPFAM" id="SSF54236">
    <property type="entry name" value="Ubiquitin-like"/>
    <property type="match status" value="1"/>
</dbReference>
<dbReference type="SUPFAM" id="SSF54001">
    <property type="entry name" value="Cysteine proteinases"/>
    <property type="match status" value="1"/>
</dbReference>
<proteinExistence type="predicted"/>
<dbReference type="Gene3D" id="3.90.70.10">
    <property type="entry name" value="Cysteine proteinases"/>
    <property type="match status" value="1"/>
</dbReference>
<sequence length="591" mass="68221">FEDGQWYNFNDSNVSKITESEVQTAWGQASTPTNGNYYYRANHSTSAYMLMYRQVNPDRNSTFLTDEELPEFLQQLIQADEVRRLAKEKEREERARMMQLKVFYQSEQKTLQISKLTPLRDATKQAIELFELKVDPANARIRNYSEYISLPQETYEGREDQSLADLHIFAHSNLYLEIKNEGDEWVPYDPTALQLLVRKYIATTPTEPEHFSEPPIHIQVPEESRVEDLVEILSGKFGIRPQHLRVLHMSKSSYWSIQANILNLSNDPFHLHRTLRMECQLRHGSEIYVEECEDLATPSRAKELFELQAHLITIQVKTKERDLLASAPGEVHENGMTWPFQVDRRENLQVLKDQLAKFFNRPADTFKLCRGAEKGQELKDLGTSFKNLTLMHNTTVFVVLGTPLAVGEFNVQIQLYTPKASSVDTDAVILPPWMQPEELTFCTSLVVSTEMTIGEMKAKIMPLIQETQPNAKYLRLRDLLSSRRLSRILLDSQTLSKASPFSLYENREFAVQVIEKPDDLDPNHMLFSIILFDRRTYRFGKRVEITFTPNAPHANWIDNLLEQVQVHFNIPPSAAQLAKPLQSSDVDVLEA</sequence>
<evidence type="ECO:0008006" key="3">
    <source>
        <dbReference type="Google" id="ProtNLM"/>
    </source>
</evidence>
<dbReference type="InterPro" id="IPR038765">
    <property type="entry name" value="Papain-like_cys_pep_sf"/>
</dbReference>